<keyword evidence="4" id="KW-0812">Transmembrane</keyword>
<dbReference type="InterPro" id="IPR023392">
    <property type="entry name" value="Tom20_dom_sf"/>
</dbReference>
<keyword evidence="9" id="KW-0472">Membrane</keyword>
<evidence type="ECO:0000256" key="5">
    <source>
        <dbReference type="ARBA" id="ARBA00022787"/>
    </source>
</evidence>
<dbReference type="GO" id="GO:0030943">
    <property type="term" value="F:mitochondrion targeting sequence binding"/>
    <property type="evidence" value="ECO:0007669"/>
    <property type="project" value="TreeGrafter"/>
</dbReference>
<keyword evidence="8" id="KW-0496">Mitochondrion</keyword>
<protein>
    <recommendedName>
        <fullName evidence="12">Mitochondrial import receptor subunit TOM20</fullName>
    </recommendedName>
</protein>
<evidence type="ECO:0000256" key="6">
    <source>
        <dbReference type="ARBA" id="ARBA00022927"/>
    </source>
</evidence>
<feature type="non-terminal residue" evidence="10">
    <location>
        <position position="159"/>
    </location>
</feature>
<sequence>IYGVGLGLGVLSIAYLIYFDQKRRNDSNFRRRIKRERKISEKNTQEKALEKKAAQLAAAKRAQAFTGAGRNHDQLIEELEKEPLPQTQKEKEEYFMKHLEAGEKLLALGPTYQQAAADCFFRVLNIYPDPMQLLAVLESSIPQEVFQLVMAKMVADVRH</sequence>
<reference evidence="10" key="1">
    <citation type="submission" date="2020-05" db="EMBL/GenBank/DDBJ databases">
        <title>Phylogenomic resolution of chytrid fungi.</title>
        <authorList>
            <person name="Stajich J.E."/>
            <person name="Amses K."/>
            <person name="Simmons R."/>
            <person name="Seto K."/>
            <person name="Myers J."/>
            <person name="Bonds A."/>
            <person name="Quandt C.A."/>
            <person name="Barry K."/>
            <person name="Liu P."/>
            <person name="Grigoriev I."/>
            <person name="Longcore J.E."/>
            <person name="James T.Y."/>
        </authorList>
    </citation>
    <scope>NUCLEOTIDE SEQUENCE</scope>
    <source>
        <strain evidence="10">JEL0476</strain>
    </source>
</reference>
<accession>A0AAD5TUB3</accession>
<dbReference type="SUPFAM" id="SSF47157">
    <property type="entry name" value="Mitochondrial import receptor subunit Tom20"/>
    <property type="match status" value="1"/>
</dbReference>
<evidence type="ECO:0000256" key="1">
    <source>
        <dbReference type="ARBA" id="ARBA00004572"/>
    </source>
</evidence>
<evidence type="ECO:0000256" key="2">
    <source>
        <dbReference type="ARBA" id="ARBA00005792"/>
    </source>
</evidence>
<name>A0AAD5TUB3_9FUNG</name>
<dbReference type="PANTHER" id="PTHR12430">
    <property type="entry name" value="MITOCHONDRIAL IMPORT RECEPTOR SUBUNIT TOM20"/>
    <property type="match status" value="1"/>
</dbReference>
<comment type="caution">
    <text evidence="10">The sequence shown here is derived from an EMBL/GenBank/DDBJ whole genome shotgun (WGS) entry which is preliminary data.</text>
</comment>
<dbReference type="GO" id="GO:0006886">
    <property type="term" value="P:intracellular protein transport"/>
    <property type="evidence" value="ECO:0007669"/>
    <property type="project" value="InterPro"/>
</dbReference>
<dbReference type="GO" id="GO:0016031">
    <property type="term" value="P:tRNA import into mitochondrion"/>
    <property type="evidence" value="ECO:0007669"/>
    <property type="project" value="TreeGrafter"/>
</dbReference>
<comment type="subcellular location">
    <subcellularLocation>
        <location evidence="1">Mitochondrion outer membrane</location>
        <topology evidence="1">Single-pass membrane protein</topology>
    </subcellularLocation>
</comment>
<dbReference type="Gene3D" id="1.20.960.10">
    <property type="entry name" value="Mitochondrial outer membrane translocase complex, subunit Tom20 domain"/>
    <property type="match status" value="1"/>
</dbReference>
<dbReference type="Pfam" id="PF02064">
    <property type="entry name" value="MAS20"/>
    <property type="match status" value="1"/>
</dbReference>
<evidence type="ECO:0000256" key="8">
    <source>
        <dbReference type="ARBA" id="ARBA00023128"/>
    </source>
</evidence>
<dbReference type="Proteomes" id="UP001211065">
    <property type="component" value="Unassembled WGS sequence"/>
</dbReference>
<organism evidence="10 11">
    <name type="scientific">Clydaea vesicula</name>
    <dbReference type="NCBI Taxonomy" id="447962"/>
    <lineage>
        <taxon>Eukaryota</taxon>
        <taxon>Fungi</taxon>
        <taxon>Fungi incertae sedis</taxon>
        <taxon>Chytridiomycota</taxon>
        <taxon>Chytridiomycota incertae sedis</taxon>
        <taxon>Chytridiomycetes</taxon>
        <taxon>Lobulomycetales</taxon>
        <taxon>Lobulomycetaceae</taxon>
        <taxon>Clydaea</taxon>
    </lineage>
</organism>
<evidence type="ECO:0008006" key="12">
    <source>
        <dbReference type="Google" id="ProtNLM"/>
    </source>
</evidence>
<evidence type="ECO:0000256" key="3">
    <source>
        <dbReference type="ARBA" id="ARBA00022448"/>
    </source>
</evidence>
<dbReference type="PANTHER" id="PTHR12430:SF0">
    <property type="entry name" value="TRANSLOCASE OF OUTER MITOCHONDRIAL MEMBRANE 20"/>
    <property type="match status" value="1"/>
</dbReference>
<evidence type="ECO:0000256" key="7">
    <source>
        <dbReference type="ARBA" id="ARBA00022989"/>
    </source>
</evidence>
<dbReference type="InterPro" id="IPR002056">
    <property type="entry name" value="MAS20"/>
</dbReference>
<dbReference type="PIRSF" id="PIRSF037707">
    <property type="entry name" value="MAS20_rcpt"/>
    <property type="match status" value="1"/>
</dbReference>
<comment type="similarity">
    <text evidence="2">Belongs to the Tom20 family.</text>
</comment>
<keyword evidence="3" id="KW-0813">Transport</keyword>
<evidence type="ECO:0000256" key="9">
    <source>
        <dbReference type="ARBA" id="ARBA00023136"/>
    </source>
</evidence>
<proteinExistence type="inferred from homology"/>
<dbReference type="GO" id="GO:0006605">
    <property type="term" value="P:protein targeting"/>
    <property type="evidence" value="ECO:0007669"/>
    <property type="project" value="InterPro"/>
</dbReference>
<keyword evidence="7" id="KW-1133">Transmembrane helix</keyword>
<keyword evidence="5" id="KW-1000">Mitochondrion outer membrane</keyword>
<dbReference type="GO" id="GO:0008320">
    <property type="term" value="F:protein transmembrane transporter activity"/>
    <property type="evidence" value="ECO:0007669"/>
    <property type="project" value="TreeGrafter"/>
</dbReference>
<evidence type="ECO:0000256" key="4">
    <source>
        <dbReference type="ARBA" id="ARBA00022692"/>
    </source>
</evidence>
<evidence type="ECO:0000313" key="11">
    <source>
        <dbReference type="Proteomes" id="UP001211065"/>
    </source>
</evidence>
<dbReference type="GO" id="GO:0030150">
    <property type="term" value="P:protein import into mitochondrial matrix"/>
    <property type="evidence" value="ECO:0007669"/>
    <property type="project" value="TreeGrafter"/>
</dbReference>
<dbReference type="GO" id="GO:0005742">
    <property type="term" value="C:mitochondrial outer membrane translocase complex"/>
    <property type="evidence" value="ECO:0007669"/>
    <property type="project" value="InterPro"/>
</dbReference>
<dbReference type="EMBL" id="JADGJW010002268">
    <property type="protein sequence ID" value="KAJ3198772.1"/>
    <property type="molecule type" value="Genomic_DNA"/>
</dbReference>
<keyword evidence="6" id="KW-0653">Protein transport</keyword>
<gene>
    <name evidence="10" type="ORF">HK099_003460</name>
</gene>
<keyword evidence="11" id="KW-1185">Reference proteome</keyword>
<evidence type="ECO:0000313" key="10">
    <source>
        <dbReference type="EMBL" id="KAJ3198772.1"/>
    </source>
</evidence>
<dbReference type="AlphaFoldDB" id="A0AAD5TUB3"/>